<gene>
    <name evidence="1" type="ORF">AYBTSS11_LOCUS11397</name>
</gene>
<proteinExistence type="predicted"/>
<evidence type="ECO:0000313" key="2">
    <source>
        <dbReference type="Proteomes" id="UP001189624"/>
    </source>
</evidence>
<organism evidence="1 2">
    <name type="scientific">Sphenostylis stenocarpa</name>
    <dbReference type="NCBI Taxonomy" id="92480"/>
    <lineage>
        <taxon>Eukaryota</taxon>
        <taxon>Viridiplantae</taxon>
        <taxon>Streptophyta</taxon>
        <taxon>Embryophyta</taxon>
        <taxon>Tracheophyta</taxon>
        <taxon>Spermatophyta</taxon>
        <taxon>Magnoliopsida</taxon>
        <taxon>eudicotyledons</taxon>
        <taxon>Gunneridae</taxon>
        <taxon>Pentapetalae</taxon>
        <taxon>rosids</taxon>
        <taxon>fabids</taxon>
        <taxon>Fabales</taxon>
        <taxon>Fabaceae</taxon>
        <taxon>Papilionoideae</taxon>
        <taxon>50 kb inversion clade</taxon>
        <taxon>NPAAA clade</taxon>
        <taxon>indigoferoid/millettioid clade</taxon>
        <taxon>Phaseoleae</taxon>
        <taxon>Sphenostylis</taxon>
    </lineage>
</organism>
<evidence type="ECO:0000313" key="1">
    <source>
        <dbReference type="EMBL" id="CAJ1943516.1"/>
    </source>
</evidence>
<name>A0AA86VH38_9FABA</name>
<reference evidence="1" key="1">
    <citation type="submission" date="2023-10" db="EMBL/GenBank/DDBJ databases">
        <authorList>
            <person name="Domelevo Entfellner J.-B."/>
        </authorList>
    </citation>
    <scope>NUCLEOTIDE SEQUENCE</scope>
</reference>
<sequence length="88" mass="9994">MLESAKIKIVQKEIVSRQPRHGKEFACLGVIIMRTEIVKSGKHNPKMAPPLSLMRDLFRNLRGTLFALLKDKIKVTQHLCLILNAFAV</sequence>
<accession>A0AA86VH38</accession>
<keyword evidence="2" id="KW-1185">Reference proteome</keyword>
<dbReference type="EMBL" id="OY731400">
    <property type="protein sequence ID" value="CAJ1943516.1"/>
    <property type="molecule type" value="Genomic_DNA"/>
</dbReference>
<protein>
    <submittedName>
        <fullName evidence="1">Uncharacterized protein</fullName>
    </submittedName>
</protein>
<dbReference type="AlphaFoldDB" id="A0AA86VH38"/>
<dbReference type="Proteomes" id="UP001189624">
    <property type="component" value="Chromosome 3"/>
</dbReference>
<dbReference type="Gramene" id="rna-AYBTSS11_LOCUS11397">
    <property type="protein sequence ID" value="CAJ1943516.1"/>
    <property type="gene ID" value="gene-AYBTSS11_LOCUS11397"/>
</dbReference>